<dbReference type="InterPro" id="IPR024528">
    <property type="entry name" value="ThrE_2"/>
</dbReference>
<keyword evidence="5 8" id="KW-1133">Transmembrane helix</keyword>
<accession>A0ABS7K9K6</accession>
<proteinExistence type="inferred from homology"/>
<feature type="transmembrane region" description="Helical" evidence="8">
    <location>
        <begin position="51"/>
        <end position="71"/>
    </location>
</feature>
<keyword evidence="2" id="KW-1003">Cell membrane</keyword>
<evidence type="ECO:0000256" key="2">
    <source>
        <dbReference type="ARBA" id="ARBA00022475"/>
    </source>
</evidence>
<evidence type="ECO:0000256" key="8">
    <source>
        <dbReference type="SAM" id="Phobius"/>
    </source>
</evidence>
<keyword evidence="6 8" id="KW-0472">Membrane</keyword>
<dbReference type="InterPro" id="IPR050539">
    <property type="entry name" value="ThrE_Dicarb/AminoAcid_Exp"/>
</dbReference>
<comment type="caution">
    <text evidence="10">The sequence shown here is derived from an EMBL/GenBank/DDBJ whole genome shotgun (WGS) entry which is preliminary data.</text>
</comment>
<organism evidence="10 11">
    <name type="scientific">Mesobacillus maritimus</name>
    <dbReference type="NCBI Taxonomy" id="1643336"/>
    <lineage>
        <taxon>Bacteria</taxon>
        <taxon>Bacillati</taxon>
        <taxon>Bacillota</taxon>
        <taxon>Bacilli</taxon>
        <taxon>Bacillales</taxon>
        <taxon>Bacillaceae</taxon>
        <taxon>Mesobacillus</taxon>
    </lineage>
</organism>
<evidence type="ECO:0000256" key="5">
    <source>
        <dbReference type="ARBA" id="ARBA00022989"/>
    </source>
</evidence>
<evidence type="ECO:0000259" key="9">
    <source>
        <dbReference type="Pfam" id="PF12821"/>
    </source>
</evidence>
<evidence type="ECO:0000256" key="6">
    <source>
        <dbReference type="ARBA" id="ARBA00023136"/>
    </source>
</evidence>
<feature type="transmembrane region" description="Helical" evidence="8">
    <location>
        <begin position="6"/>
        <end position="23"/>
    </location>
</feature>
<sequence>MSYVEQLVTSFIASAAFGVIFNAPKESLVKCGLSGMFGWMVYFTLTDYGFGPVLGTLAASFLIAFISQIFAKQYKMPMIIFSVAGVIPLVPGGLAYDTMRNFVENDYNTGIALAVKASMISGAIAVGLIFSEVLNYLLRKSGSQPTKQ</sequence>
<feature type="domain" description="Threonine/Serine exporter ThrE" evidence="9">
    <location>
        <begin position="6"/>
        <end position="133"/>
    </location>
</feature>
<dbReference type="PANTHER" id="PTHR34390">
    <property type="entry name" value="UPF0442 PROTEIN YJJB-RELATED"/>
    <property type="match status" value="1"/>
</dbReference>
<reference evidence="10 11" key="1">
    <citation type="submission" date="2020-07" db="EMBL/GenBank/DDBJ databases">
        <title>Fungal Genomes of the International Space Station.</title>
        <authorList>
            <person name="Seuylemezian A."/>
            <person name="Singh N.K."/>
            <person name="Wood J."/>
            <person name="Venkateswaran K."/>
        </authorList>
    </citation>
    <scope>NUCLEOTIDE SEQUENCE [LARGE SCALE GENOMIC DNA]</scope>
    <source>
        <strain evidence="10 11">PL-B2</strain>
    </source>
</reference>
<evidence type="ECO:0000256" key="3">
    <source>
        <dbReference type="ARBA" id="ARBA00022519"/>
    </source>
</evidence>
<dbReference type="Pfam" id="PF12821">
    <property type="entry name" value="ThrE_2"/>
    <property type="match status" value="1"/>
</dbReference>
<evidence type="ECO:0000256" key="1">
    <source>
        <dbReference type="ARBA" id="ARBA00004651"/>
    </source>
</evidence>
<name>A0ABS7K9K6_9BACI</name>
<feature type="transmembrane region" description="Helical" evidence="8">
    <location>
        <begin position="116"/>
        <end position="138"/>
    </location>
</feature>
<dbReference type="PANTHER" id="PTHR34390:SF1">
    <property type="entry name" value="SUCCINATE TRANSPORTER SUBUNIT YJJB-RELATED"/>
    <property type="match status" value="1"/>
</dbReference>
<protein>
    <submittedName>
        <fullName evidence="10">Threonine/serine exporter family protein</fullName>
    </submittedName>
</protein>
<keyword evidence="11" id="KW-1185">Reference proteome</keyword>
<evidence type="ECO:0000313" key="11">
    <source>
        <dbReference type="Proteomes" id="UP000769780"/>
    </source>
</evidence>
<comment type="subcellular location">
    <subcellularLocation>
        <location evidence="1">Cell membrane</location>
        <topology evidence="1">Multi-pass membrane protein</topology>
    </subcellularLocation>
</comment>
<evidence type="ECO:0000256" key="7">
    <source>
        <dbReference type="ARBA" id="ARBA00034125"/>
    </source>
</evidence>
<keyword evidence="3" id="KW-0997">Cell inner membrane</keyword>
<evidence type="ECO:0000313" key="10">
    <source>
        <dbReference type="EMBL" id="MBY0098936.1"/>
    </source>
</evidence>
<feature type="transmembrane region" description="Helical" evidence="8">
    <location>
        <begin position="78"/>
        <end position="96"/>
    </location>
</feature>
<comment type="similarity">
    <text evidence="7">Belongs to the ThrE exporter (TC 2.A.79) family.</text>
</comment>
<dbReference type="RefSeq" id="WP_221875150.1">
    <property type="nucleotide sequence ID" value="NZ_JACWFH010000030.1"/>
</dbReference>
<dbReference type="EMBL" id="JACWFH010000030">
    <property type="protein sequence ID" value="MBY0098936.1"/>
    <property type="molecule type" value="Genomic_DNA"/>
</dbReference>
<keyword evidence="4 8" id="KW-0812">Transmembrane</keyword>
<gene>
    <name evidence="10" type="ORF">H0185_19405</name>
</gene>
<dbReference type="Proteomes" id="UP000769780">
    <property type="component" value="Unassembled WGS sequence"/>
</dbReference>
<evidence type="ECO:0000256" key="4">
    <source>
        <dbReference type="ARBA" id="ARBA00022692"/>
    </source>
</evidence>